<proteinExistence type="inferred from homology"/>
<comment type="similarity">
    <text evidence="2">Belongs to the class-II pyridoxal-phosphate-dependent aminotransferase family.</text>
</comment>
<dbReference type="Gene3D" id="3.90.1150.10">
    <property type="entry name" value="Aspartate Aminotransferase, domain 1"/>
    <property type="match status" value="1"/>
</dbReference>
<dbReference type="SUPFAM" id="SSF53383">
    <property type="entry name" value="PLP-dependent transferases"/>
    <property type="match status" value="1"/>
</dbReference>
<dbReference type="AlphaFoldDB" id="A0A317YQU0"/>
<gene>
    <name evidence="7" type="ORF">DD902_11250</name>
</gene>
<evidence type="ECO:0000256" key="1">
    <source>
        <dbReference type="ARBA" id="ARBA00001933"/>
    </source>
</evidence>
<organism evidence="7 8">
    <name type="scientific">Staphylococcus pseudintermedius</name>
    <dbReference type="NCBI Taxonomy" id="283734"/>
    <lineage>
        <taxon>Bacteria</taxon>
        <taxon>Bacillati</taxon>
        <taxon>Bacillota</taxon>
        <taxon>Bacilli</taxon>
        <taxon>Bacillales</taxon>
        <taxon>Staphylococcaceae</taxon>
        <taxon>Staphylococcus</taxon>
        <taxon>Staphylococcus intermedius group</taxon>
    </lineage>
</organism>
<protein>
    <submittedName>
        <fullName evidence="7">5-aminolevulinate synthase</fullName>
    </submittedName>
</protein>
<dbReference type="GO" id="GO:0030170">
    <property type="term" value="F:pyridoxal phosphate binding"/>
    <property type="evidence" value="ECO:0007669"/>
    <property type="project" value="InterPro"/>
</dbReference>
<comment type="cofactor">
    <cofactor evidence="1">
        <name>pyridoxal 5'-phosphate</name>
        <dbReference type="ChEBI" id="CHEBI:597326"/>
    </cofactor>
</comment>
<evidence type="ECO:0000259" key="6">
    <source>
        <dbReference type="Pfam" id="PF00155"/>
    </source>
</evidence>
<dbReference type="InterPro" id="IPR015422">
    <property type="entry name" value="PyrdxlP-dep_Trfase_small"/>
</dbReference>
<comment type="subunit">
    <text evidence="3">Homodimer.</text>
</comment>
<evidence type="ECO:0000313" key="7">
    <source>
        <dbReference type="EMBL" id="PWZ73314.1"/>
    </source>
</evidence>
<name>A0A317YQU0_STAPS</name>
<dbReference type="Pfam" id="PF00155">
    <property type="entry name" value="Aminotran_1_2"/>
    <property type="match status" value="1"/>
</dbReference>
<accession>A0A317YQU0</accession>
<dbReference type="PANTHER" id="PTHR13693:SF102">
    <property type="entry name" value="2-AMINO-3-KETOBUTYRATE COENZYME A LIGASE, MITOCHONDRIAL"/>
    <property type="match status" value="1"/>
</dbReference>
<dbReference type="InterPro" id="IPR015424">
    <property type="entry name" value="PyrdxlP-dep_Trfase"/>
</dbReference>
<dbReference type="EMBL" id="QEIT01000073">
    <property type="protein sequence ID" value="PWZ73314.1"/>
    <property type="molecule type" value="Genomic_DNA"/>
</dbReference>
<feature type="domain" description="Aminotransferase class I/classII large" evidence="6">
    <location>
        <begin position="54"/>
        <end position="210"/>
    </location>
</feature>
<dbReference type="GO" id="GO:0016746">
    <property type="term" value="F:acyltransferase activity"/>
    <property type="evidence" value="ECO:0007669"/>
    <property type="project" value="UniProtKB-KW"/>
</dbReference>
<evidence type="ECO:0000256" key="3">
    <source>
        <dbReference type="ARBA" id="ARBA00011738"/>
    </source>
</evidence>
<reference evidence="7 8" key="1">
    <citation type="journal article" date="2018" name="Vet. Microbiol.">
        <title>Clonal diversity and geographic distribution of methicillin-resistant Staphylococcus pseudintermedius from Australian animals: Discovery of novel sequence types.</title>
        <authorList>
            <person name="Worthing K.A."/>
            <person name="Abraham S."/>
            <person name="Coombs G.W."/>
            <person name="Pang S."/>
            <person name="Saputra S."/>
            <person name="Jordan D."/>
            <person name="Trott D.J."/>
            <person name="Norris J.M."/>
        </authorList>
    </citation>
    <scope>NUCLEOTIDE SEQUENCE [LARGE SCALE GENOMIC DNA]</scope>
    <source>
        <strain evidence="7 8">ST525 1</strain>
    </source>
</reference>
<keyword evidence="5" id="KW-0012">Acyltransferase</keyword>
<evidence type="ECO:0000256" key="2">
    <source>
        <dbReference type="ARBA" id="ARBA00008392"/>
    </source>
</evidence>
<evidence type="ECO:0000256" key="4">
    <source>
        <dbReference type="ARBA" id="ARBA00022679"/>
    </source>
</evidence>
<dbReference type="InterPro" id="IPR050087">
    <property type="entry name" value="AON_synthase_class-II"/>
</dbReference>
<evidence type="ECO:0000313" key="8">
    <source>
        <dbReference type="Proteomes" id="UP000246800"/>
    </source>
</evidence>
<sequence length="226" mass="25288">MYKELFYSKISELKKNGNYREFTEVNRVSSKYPLAKGEYGQEIIVFCSNNYLGISQDKSVIESMAKGIGIIGGYIAGERGMIDVIRSYSSGFIFTTALPPAIVAGCLQSIKVVRKRDDLISALHTNTKRLREKLKANGIEVLKDSTTHILPVIIGDSQKCKEAAKMLFETFNIYVQAINAPTVKKGTERFRINVTPNHTAEQIDLLVSSIVFVFDQLNIKRSVLVK</sequence>
<evidence type="ECO:0000256" key="5">
    <source>
        <dbReference type="ARBA" id="ARBA00023315"/>
    </source>
</evidence>
<comment type="caution">
    <text evidence="7">The sequence shown here is derived from an EMBL/GenBank/DDBJ whole genome shotgun (WGS) entry which is preliminary data.</text>
</comment>
<dbReference type="Proteomes" id="UP000246800">
    <property type="component" value="Unassembled WGS sequence"/>
</dbReference>
<dbReference type="InterPro" id="IPR004839">
    <property type="entry name" value="Aminotransferase_I/II_large"/>
</dbReference>
<keyword evidence="4" id="KW-0808">Transferase</keyword>
<dbReference type="RefSeq" id="WP_065520332.1">
    <property type="nucleotide sequence ID" value="NZ_BAAFHQ010000002.1"/>
</dbReference>
<dbReference type="PANTHER" id="PTHR13693">
    <property type="entry name" value="CLASS II AMINOTRANSFERASE/8-AMINO-7-OXONONANOATE SYNTHASE"/>
    <property type="match status" value="1"/>
</dbReference>